<dbReference type="SMART" id="SM01091">
    <property type="entry name" value="CorC_HlyC"/>
    <property type="match status" value="1"/>
</dbReference>
<organism evidence="15 16">
    <name type="scientific">Cohnella fermenti</name>
    <dbReference type="NCBI Taxonomy" id="2565925"/>
    <lineage>
        <taxon>Bacteria</taxon>
        <taxon>Bacillati</taxon>
        <taxon>Bacillota</taxon>
        <taxon>Bacilli</taxon>
        <taxon>Bacillales</taxon>
        <taxon>Paenibacillaceae</taxon>
        <taxon>Cohnella</taxon>
    </lineage>
</organism>
<feature type="transmembrane region" description="Helical" evidence="12">
    <location>
        <begin position="144"/>
        <end position="166"/>
    </location>
</feature>
<evidence type="ECO:0000256" key="3">
    <source>
        <dbReference type="ARBA" id="ARBA00022475"/>
    </source>
</evidence>
<comment type="similarity">
    <text evidence="2">Belongs to the UPF0053 family.</text>
</comment>
<feature type="region of interest" description="Disordered" evidence="11">
    <location>
        <begin position="441"/>
        <end position="473"/>
    </location>
</feature>
<dbReference type="InterPro" id="IPR016169">
    <property type="entry name" value="FAD-bd_PCMH_sub2"/>
</dbReference>
<dbReference type="CDD" id="cd04590">
    <property type="entry name" value="CBS_pair_CorC_HlyC_assoc"/>
    <property type="match status" value="1"/>
</dbReference>
<dbReference type="AlphaFoldDB" id="A0A4S4C784"/>
<dbReference type="GO" id="GO:0005886">
    <property type="term" value="C:plasma membrane"/>
    <property type="evidence" value="ECO:0007669"/>
    <property type="project" value="UniProtKB-SubCell"/>
</dbReference>
<comment type="subcellular location">
    <subcellularLocation>
        <location evidence="1">Cell membrane</location>
        <topology evidence="1">Multi-pass membrane protein</topology>
    </subcellularLocation>
</comment>
<keyword evidence="5" id="KW-0677">Repeat</keyword>
<dbReference type="PROSITE" id="PS51371">
    <property type="entry name" value="CBS"/>
    <property type="match status" value="2"/>
</dbReference>
<dbReference type="InterPro" id="IPR036318">
    <property type="entry name" value="FAD-bd_PCMH-like_sf"/>
</dbReference>
<feature type="domain" description="CNNM transmembrane" evidence="14">
    <location>
        <begin position="6"/>
        <end position="210"/>
    </location>
</feature>
<keyword evidence="3" id="KW-1003">Cell membrane</keyword>
<evidence type="ECO:0000256" key="10">
    <source>
        <dbReference type="PROSITE-ProRule" id="PRU01193"/>
    </source>
</evidence>
<evidence type="ECO:0000313" key="15">
    <source>
        <dbReference type="EMBL" id="THF83741.1"/>
    </source>
</evidence>
<dbReference type="PANTHER" id="PTHR43099:SF2">
    <property type="entry name" value="UPF0053 PROTEIN YRKA"/>
    <property type="match status" value="1"/>
</dbReference>
<dbReference type="SUPFAM" id="SSF54631">
    <property type="entry name" value="CBS-domain pair"/>
    <property type="match status" value="1"/>
</dbReference>
<dbReference type="Proteomes" id="UP000310636">
    <property type="component" value="Unassembled WGS sequence"/>
</dbReference>
<dbReference type="SUPFAM" id="SSF56176">
    <property type="entry name" value="FAD-binding/transporter-associated domain-like"/>
    <property type="match status" value="1"/>
</dbReference>
<dbReference type="Pfam" id="PF00571">
    <property type="entry name" value="CBS"/>
    <property type="match status" value="2"/>
</dbReference>
<dbReference type="EMBL" id="SSOB01000003">
    <property type="protein sequence ID" value="THF83741.1"/>
    <property type="molecule type" value="Genomic_DNA"/>
</dbReference>
<evidence type="ECO:0000256" key="11">
    <source>
        <dbReference type="SAM" id="MobiDB-lite"/>
    </source>
</evidence>
<feature type="transmembrane region" description="Helical" evidence="12">
    <location>
        <begin position="108"/>
        <end position="132"/>
    </location>
</feature>
<evidence type="ECO:0000256" key="12">
    <source>
        <dbReference type="SAM" id="Phobius"/>
    </source>
</evidence>
<dbReference type="InterPro" id="IPR000644">
    <property type="entry name" value="CBS_dom"/>
</dbReference>
<dbReference type="Gene3D" id="3.30.465.10">
    <property type="match status" value="1"/>
</dbReference>
<keyword evidence="7 9" id="KW-0129">CBS domain</keyword>
<dbReference type="GO" id="GO:0050660">
    <property type="term" value="F:flavin adenine dinucleotide binding"/>
    <property type="evidence" value="ECO:0007669"/>
    <property type="project" value="InterPro"/>
</dbReference>
<dbReference type="InterPro" id="IPR044751">
    <property type="entry name" value="Ion_transp-like_CBS"/>
</dbReference>
<reference evidence="15 16" key="1">
    <citation type="submission" date="2019-04" db="EMBL/GenBank/DDBJ databases">
        <title>Cohnella sp. nov. isolated from preserved vegetables.</title>
        <authorList>
            <person name="Lin S.-Y."/>
            <person name="Hung M.-H."/>
            <person name="Young C.-C."/>
        </authorList>
    </citation>
    <scope>NUCLEOTIDE SEQUENCE [LARGE SCALE GENOMIC DNA]</scope>
    <source>
        <strain evidence="15 16">CC-MHH1044</strain>
    </source>
</reference>
<evidence type="ECO:0000256" key="9">
    <source>
        <dbReference type="PROSITE-ProRule" id="PRU00703"/>
    </source>
</evidence>
<feature type="domain" description="CBS" evidence="13">
    <location>
        <begin position="292"/>
        <end position="349"/>
    </location>
</feature>
<dbReference type="FunFam" id="3.10.580.10:FF:000002">
    <property type="entry name" value="Magnesium/cobalt efflux protein CorC"/>
    <property type="match status" value="1"/>
</dbReference>
<evidence type="ECO:0000256" key="4">
    <source>
        <dbReference type="ARBA" id="ARBA00022692"/>
    </source>
</evidence>
<evidence type="ECO:0000256" key="1">
    <source>
        <dbReference type="ARBA" id="ARBA00004651"/>
    </source>
</evidence>
<dbReference type="InterPro" id="IPR005170">
    <property type="entry name" value="Transptr-assoc_dom"/>
</dbReference>
<dbReference type="InterPro" id="IPR002550">
    <property type="entry name" value="CNNM"/>
</dbReference>
<dbReference type="OrthoDB" id="9798188at2"/>
<gene>
    <name evidence="15" type="ORF">E6C55_03370</name>
</gene>
<keyword evidence="8 10" id="KW-0472">Membrane</keyword>
<evidence type="ECO:0000256" key="2">
    <source>
        <dbReference type="ARBA" id="ARBA00006337"/>
    </source>
</evidence>
<dbReference type="InterPro" id="IPR046342">
    <property type="entry name" value="CBS_dom_sf"/>
</dbReference>
<keyword evidence="4 10" id="KW-0812">Transmembrane</keyword>
<dbReference type="InterPro" id="IPR051676">
    <property type="entry name" value="UPF0053_domain"/>
</dbReference>
<evidence type="ECO:0000256" key="6">
    <source>
        <dbReference type="ARBA" id="ARBA00022989"/>
    </source>
</evidence>
<dbReference type="PANTHER" id="PTHR43099">
    <property type="entry name" value="UPF0053 PROTEIN YRKA"/>
    <property type="match status" value="1"/>
</dbReference>
<evidence type="ECO:0000313" key="16">
    <source>
        <dbReference type="Proteomes" id="UP000310636"/>
    </source>
</evidence>
<feature type="transmembrane region" description="Helical" evidence="12">
    <location>
        <begin position="6"/>
        <end position="35"/>
    </location>
</feature>
<feature type="compositionally biased region" description="Basic and acidic residues" evidence="11">
    <location>
        <begin position="441"/>
        <end position="456"/>
    </location>
</feature>
<keyword evidence="16" id="KW-1185">Reference proteome</keyword>
<keyword evidence="6 10" id="KW-1133">Transmembrane helix</keyword>
<evidence type="ECO:0000256" key="7">
    <source>
        <dbReference type="ARBA" id="ARBA00023122"/>
    </source>
</evidence>
<dbReference type="Pfam" id="PF03471">
    <property type="entry name" value="CorC_HlyC"/>
    <property type="match status" value="1"/>
</dbReference>
<name>A0A4S4C784_9BACL</name>
<protein>
    <submittedName>
        <fullName evidence="15">HlyC/CorC family transporter</fullName>
    </submittedName>
</protein>
<dbReference type="PROSITE" id="PS51846">
    <property type="entry name" value="CNNM"/>
    <property type="match status" value="1"/>
</dbReference>
<feature type="domain" description="CBS" evidence="13">
    <location>
        <begin position="229"/>
        <end position="289"/>
    </location>
</feature>
<dbReference type="Gene3D" id="3.10.580.10">
    <property type="entry name" value="CBS-domain"/>
    <property type="match status" value="1"/>
</dbReference>
<feature type="transmembrane region" description="Helical" evidence="12">
    <location>
        <begin position="63"/>
        <end position="84"/>
    </location>
</feature>
<accession>A0A4S4C784</accession>
<dbReference type="Pfam" id="PF01595">
    <property type="entry name" value="CNNM"/>
    <property type="match status" value="1"/>
</dbReference>
<evidence type="ECO:0000256" key="5">
    <source>
        <dbReference type="ARBA" id="ARBA00022737"/>
    </source>
</evidence>
<comment type="caution">
    <text evidence="15">The sequence shown here is derived from an EMBL/GenBank/DDBJ whole genome shotgun (WGS) entry which is preliminary data.</text>
</comment>
<evidence type="ECO:0000259" key="13">
    <source>
        <dbReference type="PROSITE" id="PS51371"/>
    </source>
</evidence>
<sequence length="473" mass="53723">MHTEFLWGSIFANLLVVLILVFLNGFFVAAEFALVKVRQSRLTQLFNEGNTRAKYALKVNRKLDVYLSATQLGITLASLGLGWVGEPAIAELIVEPLLHQLHVTDETVIHSVAVVIAFISITFLHIVLGELAPKSLAIQKSEGVSLWLSWPLLMFYRIFLPAIWLLNGAANLLLRAIGVEPAGEHEVHTEEEIRILMNESAKSGVIDKEEMTLFDNVFEFADRVAREVMLPRTDMDCMFTNQSLRENMKMAYATKHTRYPLAVDDKDQIIGFIHITDLLTADPDEDHDLREFMRPILSVPESMEISKVLKLMQKRKSQLAIVIDEYGGTAGMLTAETILEEIVGEIHDEFDNEPPSIVTKGEITSVEGRMLIEEVNDMFGLEIDDEEVDSIGGWLFRNLEGNISKGQKWFHDGYVFEIAHTERLRVLRVHIYKQKVAEKVESQGADLGKEEREERKERRRRFKSSSEPADSED</sequence>
<evidence type="ECO:0000256" key="8">
    <source>
        <dbReference type="ARBA" id="ARBA00023136"/>
    </source>
</evidence>
<proteinExistence type="inferred from homology"/>
<evidence type="ECO:0000259" key="14">
    <source>
        <dbReference type="PROSITE" id="PS51846"/>
    </source>
</evidence>